<gene>
    <name evidence="1" type="ORF">L6164_027078</name>
</gene>
<sequence length="416" mass="45879">MGPHEPYWRTNTSFSPPPSRWDFRFQSEGLPYSLNDGIQLYGSSASSNGKDSRAWVRGNHLYDLHYSASDGTGIFLSSPSDLSQGPQWTPPAIQEISIDDYETPTRKGPSLGGISFATTKEGTSENPDSGGSTSSRSDSSESESTTKSRLSFQRNFSGRRSFISKPIHPLSFPDLTPTREAFNPTVAGFPELDVATPLRDAQRWSSANSSLDFADVSESFELETSARSYIPSDGFRCSLCERFLSQRSPWSSRRIVRSGDMPTTGVLSCRHVFHAECLEQITPKTRKNDPPCPLCARLEEENSPDQRGLLRFRNSFPRVKPHCEDGPSRPWGCAQVSDCVEGALHAPPRNAMFLLNRDRIKKNLSLKGNLSKEFPGKLKRSGPYSSSQLFSGSSVDHEAVGCSNAMAGSSMKRSLI</sequence>
<dbReference type="Proteomes" id="UP000828941">
    <property type="component" value="Chromosome 11"/>
</dbReference>
<proteinExistence type="predicted"/>
<protein>
    <submittedName>
        <fullName evidence="1">Uncharacterized protein</fullName>
    </submittedName>
</protein>
<name>A0ACB9LT25_BAUVA</name>
<evidence type="ECO:0000313" key="2">
    <source>
        <dbReference type="Proteomes" id="UP000828941"/>
    </source>
</evidence>
<evidence type="ECO:0000313" key="1">
    <source>
        <dbReference type="EMBL" id="KAI4314142.1"/>
    </source>
</evidence>
<reference evidence="1 2" key="1">
    <citation type="journal article" date="2022" name="DNA Res.">
        <title>Chromosomal-level genome assembly of the orchid tree Bauhinia variegata (Leguminosae; Cercidoideae) supports the allotetraploid origin hypothesis of Bauhinia.</title>
        <authorList>
            <person name="Zhong Y."/>
            <person name="Chen Y."/>
            <person name="Zheng D."/>
            <person name="Pang J."/>
            <person name="Liu Y."/>
            <person name="Luo S."/>
            <person name="Meng S."/>
            <person name="Qian L."/>
            <person name="Wei D."/>
            <person name="Dai S."/>
            <person name="Zhou R."/>
        </authorList>
    </citation>
    <scope>NUCLEOTIDE SEQUENCE [LARGE SCALE GENOMIC DNA]</scope>
    <source>
        <strain evidence="1">BV-YZ2020</strain>
    </source>
</reference>
<dbReference type="EMBL" id="CM039436">
    <property type="protein sequence ID" value="KAI4314142.1"/>
    <property type="molecule type" value="Genomic_DNA"/>
</dbReference>
<accession>A0ACB9LT25</accession>
<organism evidence="1 2">
    <name type="scientific">Bauhinia variegata</name>
    <name type="common">Purple orchid tree</name>
    <name type="synonym">Phanera variegata</name>
    <dbReference type="NCBI Taxonomy" id="167791"/>
    <lineage>
        <taxon>Eukaryota</taxon>
        <taxon>Viridiplantae</taxon>
        <taxon>Streptophyta</taxon>
        <taxon>Embryophyta</taxon>
        <taxon>Tracheophyta</taxon>
        <taxon>Spermatophyta</taxon>
        <taxon>Magnoliopsida</taxon>
        <taxon>eudicotyledons</taxon>
        <taxon>Gunneridae</taxon>
        <taxon>Pentapetalae</taxon>
        <taxon>rosids</taxon>
        <taxon>fabids</taxon>
        <taxon>Fabales</taxon>
        <taxon>Fabaceae</taxon>
        <taxon>Cercidoideae</taxon>
        <taxon>Cercideae</taxon>
        <taxon>Bauhiniinae</taxon>
        <taxon>Bauhinia</taxon>
    </lineage>
</organism>
<comment type="caution">
    <text evidence="1">The sequence shown here is derived from an EMBL/GenBank/DDBJ whole genome shotgun (WGS) entry which is preliminary data.</text>
</comment>
<keyword evidence="2" id="KW-1185">Reference proteome</keyword>